<accession>A0A4Y8MSR7</accession>
<dbReference type="Proteomes" id="UP000297385">
    <property type="component" value="Unassembled WGS sequence"/>
</dbReference>
<dbReference type="SUPFAM" id="SSF51735">
    <property type="entry name" value="NAD(P)-binding Rossmann-fold domains"/>
    <property type="match status" value="1"/>
</dbReference>
<name>A0A4Y8MSR7_9BURK</name>
<dbReference type="GeneID" id="97306727"/>
<dbReference type="Pfam" id="PF14833">
    <property type="entry name" value="NAD_binding_11"/>
    <property type="match status" value="2"/>
</dbReference>
<evidence type="ECO:0008006" key="7">
    <source>
        <dbReference type="Google" id="ProtNLM"/>
    </source>
</evidence>
<dbReference type="InterPro" id="IPR013328">
    <property type="entry name" value="6PGD_dom2"/>
</dbReference>
<feature type="domain" description="6-phosphogluconate dehydrogenase NADP-binding" evidence="3">
    <location>
        <begin position="15"/>
        <end position="174"/>
    </location>
</feature>
<dbReference type="InterPro" id="IPR029154">
    <property type="entry name" value="HIBADH-like_NADP-bd"/>
</dbReference>
<keyword evidence="2" id="KW-0520">NAD</keyword>
<dbReference type="GO" id="GO:0016616">
    <property type="term" value="F:oxidoreductase activity, acting on the CH-OH group of donors, NAD or NADP as acceptor"/>
    <property type="evidence" value="ECO:0007669"/>
    <property type="project" value="TreeGrafter"/>
</dbReference>
<feature type="domain" description="3-hydroxyisobutyrate dehydrogenase-like NAD-binding" evidence="4">
    <location>
        <begin position="475"/>
        <end position="594"/>
    </location>
</feature>
<protein>
    <recommendedName>
        <fullName evidence="7">NAD(P)-dependent oxidoreductase</fullName>
    </recommendedName>
</protein>
<dbReference type="InterPro" id="IPR006115">
    <property type="entry name" value="6PGDH_NADP-bd"/>
</dbReference>
<dbReference type="RefSeq" id="WP_134462697.1">
    <property type="nucleotide sequence ID" value="NZ_JBHMFL010000025.1"/>
</dbReference>
<dbReference type="SUPFAM" id="SSF48179">
    <property type="entry name" value="6-phosphogluconate dehydrogenase C-terminal domain-like"/>
    <property type="match status" value="2"/>
</dbReference>
<proteinExistence type="predicted"/>
<feature type="domain" description="3-hydroxyisobutyrate dehydrogenase-like NAD-binding" evidence="4">
    <location>
        <begin position="178"/>
        <end position="298"/>
    </location>
</feature>
<dbReference type="GO" id="GO:0050661">
    <property type="term" value="F:NADP binding"/>
    <property type="evidence" value="ECO:0007669"/>
    <property type="project" value="InterPro"/>
</dbReference>
<sequence>MDTAELKAEFDLSTSIGFIGLGAMGAPMARHLARQGYRLVVNDFNRSAVDSVVGYGARAVASPREVADQCSIVLLCLPSLPAIRDVVFGEAGVAGGSAVRVVVDFSTTGANFASEVAEKLAARNIALLDSPITGNVTTAGNGTLGIMCSGPRVAYEKVAAVMATLASATVLYLGEESGKAQTLKLLNNLLSATGMASTCEAFILGVKGGLAPRHMLEIINSGDASSSASRNKFARSVLPRRFDFGARMAITAKDISLSVEEAQSRGVPMWVAQTVQQIWKFASTQGGYDRDGTSLITYLEPWAGIEVSSPNEEPSCRISFAEPAHRPLVLICALADVRELADRLVASGYSSQQDDEDPHMIRLGLPYASRITVTLLGVAEEQSEESIAVDVVEAAHDGAAVVNMCAMAMSKAARMKALLGPEIPYCDALHTGTHREITAGDGVVIMGGDTLAIQAAGHVMVNLCRDAYQIGSAAGAAHLMLNIHASLFATLLAVTTEAYVAGAKAGLTPGQMAKIMGIETGRNAASARILPGEVATRHFSYGFSLGETFARLTAATDEARRLGVTTWIFDKVRGIYGLVQACACPTDDVTTVARQYERWAGVEVRSAGSSGVEMDQ</sequence>
<dbReference type="Pfam" id="PF03446">
    <property type="entry name" value="NAD_binding_2"/>
    <property type="match status" value="1"/>
</dbReference>
<evidence type="ECO:0000313" key="5">
    <source>
        <dbReference type="EMBL" id="TFE40511.1"/>
    </source>
</evidence>
<dbReference type="EMBL" id="SNVI01000002">
    <property type="protein sequence ID" value="TFE40511.1"/>
    <property type="molecule type" value="Genomic_DNA"/>
</dbReference>
<evidence type="ECO:0000256" key="2">
    <source>
        <dbReference type="ARBA" id="ARBA00023027"/>
    </source>
</evidence>
<keyword evidence="1" id="KW-0560">Oxidoreductase</keyword>
<evidence type="ECO:0000259" key="4">
    <source>
        <dbReference type="Pfam" id="PF14833"/>
    </source>
</evidence>
<dbReference type="InterPro" id="IPR008927">
    <property type="entry name" value="6-PGluconate_DH-like_C_sf"/>
</dbReference>
<dbReference type="AlphaFoldDB" id="A0A4Y8MSR7"/>
<dbReference type="Gene3D" id="3.40.50.720">
    <property type="entry name" value="NAD(P)-binding Rossmann-like Domain"/>
    <property type="match status" value="1"/>
</dbReference>
<dbReference type="InterPro" id="IPR036291">
    <property type="entry name" value="NAD(P)-bd_dom_sf"/>
</dbReference>
<evidence type="ECO:0000313" key="6">
    <source>
        <dbReference type="Proteomes" id="UP000297385"/>
    </source>
</evidence>
<dbReference type="Gene3D" id="1.10.1040.10">
    <property type="entry name" value="N-(1-d-carboxylethyl)-l-norvaline Dehydrogenase, domain 2"/>
    <property type="match status" value="2"/>
</dbReference>
<comment type="caution">
    <text evidence="5">The sequence shown here is derived from an EMBL/GenBank/DDBJ whole genome shotgun (WGS) entry which is preliminary data.</text>
</comment>
<reference evidence="5 6" key="1">
    <citation type="submission" date="2019-03" db="EMBL/GenBank/DDBJ databases">
        <title>Complete Genome Sequence of Paraburkholderia dipogonis ICMP 19430T, a Nitrogen-fixing Symbiont of the South African Invasive Legume Dipogon lignosus in New Zealand.</title>
        <authorList>
            <person name="De Meyer S.E."/>
        </authorList>
    </citation>
    <scope>NUCLEOTIDE SEQUENCE [LARGE SCALE GENOMIC DNA]</scope>
    <source>
        <strain evidence="5 6">ICMP 19430</strain>
    </source>
</reference>
<dbReference type="PANTHER" id="PTHR22981:SF7">
    <property type="entry name" value="3-HYDROXYISOBUTYRATE DEHYDROGENASE, MITOCHONDRIAL"/>
    <property type="match status" value="1"/>
</dbReference>
<dbReference type="PANTHER" id="PTHR22981">
    <property type="entry name" value="3-HYDROXYISOBUTYRATE DEHYDROGENASE-RELATED"/>
    <property type="match status" value="1"/>
</dbReference>
<evidence type="ECO:0000259" key="3">
    <source>
        <dbReference type="Pfam" id="PF03446"/>
    </source>
</evidence>
<gene>
    <name evidence="5" type="ORF">E2553_27630</name>
</gene>
<organism evidence="5 6">
    <name type="scientific">Paraburkholderia dipogonis</name>
    <dbReference type="NCBI Taxonomy" id="1211383"/>
    <lineage>
        <taxon>Bacteria</taxon>
        <taxon>Pseudomonadati</taxon>
        <taxon>Pseudomonadota</taxon>
        <taxon>Betaproteobacteria</taxon>
        <taxon>Burkholderiales</taxon>
        <taxon>Burkholderiaceae</taxon>
        <taxon>Paraburkholderia</taxon>
    </lineage>
</organism>
<dbReference type="PROSITE" id="PS00895">
    <property type="entry name" value="3_HYDROXYISOBUT_DH"/>
    <property type="match status" value="1"/>
</dbReference>
<dbReference type="GO" id="GO:0016054">
    <property type="term" value="P:organic acid catabolic process"/>
    <property type="evidence" value="ECO:0007669"/>
    <property type="project" value="UniProtKB-ARBA"/>
</dbReference>
<dbReference type="GO" id="GO:0051287">
    <property type="term" value="F:NAD binding"/>
    <property type="evidence" value="ECO:0007669"/>
    <property type="project" value="InterPro"/>
</dbReference>
<evidence type="ECO:0000256" key="1">
    <source>
        <dbReference type="ARBA" id="ARBA00023002"/>
    </source>
</evidence>
<dbReference type="InterPro" id="IPR002204">
    <property type="entry name" value="3-OH-isobutyrate_DH-rel_CS"/>
</dbReference>